<dbReference type="EMBL" id="FWWZ01000001">
    <property type="protein sequence ID" value="SMC09825.1"/>
    <property type="molecule type" value="Genomic_DNA"/>
</dbReference>
<dbReference type="GO" id="GO:0016787">
    <property type="term" value="F:hydrolase activity"/>
    <property type="evidence" value="ECO:0007669"/>
    <property type="project" value="UniProtKB-KW"/>
</dbReference>
<dbReference type="Gene3D" id="3.60.15.10">
    <property type="entry name" value="Ribonuclease Z/Hydroxyacylglutathione hydrolase-like"/>
    <property type="match status" value="1"/>
</dbReference>
<sequence>MQIKSRPMGEYQTNCYIVTINDKDFIVDPGIGATQWVVENAKNPAAILNTHGHFDHVWSNAELQKILNIPIIIHEKDAFLLQEEQFGISMPKSKPDIVVTNEEPINIEGETVTFLHFPGHTPGCCAIDFGEFWCSGDFIFKGSIGRVDFPYSDSNAMKESLRRFKTIPYDKPVYPGHGEPTTIAQEQKYVDYWLRAI</sequence>
<comment type="cofactor">
    <cofactor evidence="1">
        <name>Zn(2+)</name>
        <dbReference type="ChEBI" id="CHEBI:29105"/>
    </cofactor>
</comment>
<proteinExistence type="predicted"/>
<dbReference type="STRING" id="1069081.SAMN05660197_1647"/>
<protein>
    <submittedName>
        <fullName evidence="6">Glyoxylase, beta-lactamase superfamily II</fullName>
    </submittedName>
</protein>
<dbReference type="PANTHER" id="PTHR46233">
    <property type="entry name" value="HYDROXYACYLGLUTATHIONE HYDROLASE GLOC"/>
    <property type="match status" value="1"/>
</dbReference>
<dbReference type="OrthoDB" id="9802991at2"/>
<dbReference type="AlphaFoldDB" id="A0A1W1WUE7"/>
<keyword evidence="4" id="KW-0862">Zinc</keyword>
<keyword evidence="3" id="KW-0378">Hydrolase</keyword>
<evidence type="ECO:0000313" key="6">
    <source>
        <dbReference type="EMBL" id="SMC09825.1"/>
    </source>
</evidence>
<dbReference type="InterPro" id="IPR036866">
    <property type="entry name" value="RibonucZ/Hydroxyglut_hydro"/>
</dbReference>
<keyword evidence="7" id="KW-1185">Reference proteome</keyword>
<dbReference type="SUPFAM" id="SSF56281">
    <property type="entry name" value="Metallo-hydrolase/oxidoreductase"/>
    <property type="match status" value="1"/>
</dbReference>
<evidence type="ECO:0000256" key="3">
    <source>
        <dbReference type="ARBA" id="ARBA00022801"/>
    </source>
</evidence>
<evidence type="ECO:0000256" key="1">
    <source>
        <dbReference type="ARBA" id="ARBA00001947"/>
    </source>
</evidence>
<dbReference type="GO" id="GO:0046872">
    <property type="term" value="F:metal ion binding"/>
    <property type="evidence" value="ECO:0007669"/>
    <property type="project" value="UniProtKB-KW"/>
</dbReference>
<feature type="domain" description="Metallo-beta-lactamase" evidence="5">
    <location>
        <begin position="12"/>
        <end position="177"/>
    </location>
</feature>
<accession>A0A1W1WUE7</accession>
<dbReference type="PANTHER" id="PTHR46233:SF3">
    <property type="entry name" value="HYDROXYACYLGLUTATHIONE HYDROLASE GLOC"/>
    <property type="match status" value="1"/>
</dbReference>
<dbReference type="SMART" id="SM00849">
    <property type="entry name" value="Lactamase_B"/>
    <property type="match status" value="1"/>
</dbReference>
<dbReference type="InterPro" id="IPR051453">
    <property type="entry name" value="MBL_Glyoxalase_II"/>
</dbReference>
<reference evidence="7" key="1">
    <citation type="submission" date="2017-04" db="EMBL/GenBank/DDBJ databases">
        <authorList>
            <person name="Varghese N."/>
            <person name="Submissions S."/>
        </authorList>
    </citation>
    <scope>NUCLEOTIDE SEQUENCE [LARGE SCALE GENOMIC DNA]</scope>
    <source>
        <strain evidence="7">DSM 16512</strain>
    </source>
</reference>
<dbReference type="RefSeq" id="WP_084276100.1">
    <property type="nucleotide sequence ID" value="NZ_AP026671.1"/>
</dbReference>
<evidence type="ECO:0000256" key="2">
    <source>
        <dbReference type="ARBA" id="ARBA00022723"/>
    </source>
</evidence>
<dbReference type="InterPro" id="IPR001279">
    <property type="entry name" value="Metallo-B-lactamas"/>
</dbReference>
<name>A0A1W1WUE7_9BACT</name>
<gene>
    <name evidence="6" type="ORF">SAMN05660197_1647</name>
</gene>
<evidence type="ECO:0000259" key="5">
    <source>
        <dbReference type="SMART" id="SM00849"/>
    </source>
</evidence>
<keyword evidence="2" id="KW-0479">Metal-binding</keyword>
<dbReference type="CDD" id="cd06262">
    <property type="entry name" value="metallo-hydrolase-like_MBL-fold"/>
    <property type="match status" value="1"/>
</dbReference>
<evidence type="ECO:0000313" key="7">
    <source>
        <dbReference type="Proteomes" id="UP000192602"/>
    </source>
</evidence>
<dbReference type="Pfam" id="PF00753">
    <property type="entry name" value="Lactamase_B"/>
    <property type="match status" value="1"/>
</dbReference>
<dbReference type="Proteomes" id="UP000192602">
    <property type="component" value="Unassembled WGS sequence"/>
</dbReference>
<evidence type="ECO:0000256" key="4">
    <source>
        <dbReference type="ARBA" id="ARBA00022833"/>
    </source>
</evidence>
<organism evidence="6 7">
    <name type="scientific">Nitratiruptor tergarcus DSM 16512</name>
    <dbReference type="NCBI Taxonomy" id="1069081"/>
    <lineage>
        <taxon>Bacteria</taxon>
        <taxon>Pseudomonadati</taxon>
        <taxon>Campylobacterota</taxon>
        <taxon>Epsilonproteobacteria</taxon>
        <taxon>Nautiliales</taxon>
        <taxon>Nitratiruptoraceae</taxon>
        <taxon>Nitratiruptor</taxon>
    </lineage>
</organism>